<evidence type="ECO:0000256" key="2">
    <source>
        <dbReference type="ARBA" id="ARBA00022630"/>
    </source>
</evidence>
<dbReference type="InterPro" id="IPR019740">
    <property type="entry name" value="Pyridox_Oxase_CS"/>
</dbReference>
<dbReference type="InterPro" id="IPR000659">
    <property type="entry name" value="Pyridox_Oxase"/>
</dbReference>
<proteinExistence type="inferred from homology"/>
<dbReference type="SUPFAM" id="SSF50475">
    <property type="entry name" value="FMN-binding split barrel"/>
    <property type="match status" value="1"/>
</dbReference>
<feature type="domain" description="Pyridoxine 5'-phosphate oxidase dimerisation C-terminal" evidence="6">
    <location>
        <begin position="170"/>
        <end position="210"/>
    </location>
</feature>
<dbReference type="PANTHER" id="PTHR10851">
    <property type="entry name" value="PYRIDOXINE-5-PHOSPHATE OXIDASE"/>
    <property type="match status" value="1"/>
</dbReference>
<feature type="non-terminal residue" evidence="7">
    <location>
        <position position="1"/>
    </location>
</feature>
<dbReference type="InterPro" id="IPR011576">
    <property type="entry name" value="Pyridox_Oxase_N"/>
</dbReference>
<keyword evidence="4" id="KW-0560">Oxidoreductase</keyword>
<dbReference type="Pfam" id="PF01243">
    <property type="entry name" value="PNPOx_N"/>
    <property type="match status" value="1"/>
</dbReference>
<evidence type="ECO:0000259" key="6">
    <source>
        <dbReference type="Pfam" id="PF10590"/>
    </source>
</evidence>
<dbReference type="PROSITE" id="PS01064">
    <property type="entry name" value="PYRIDOX_OXIDASE"/>
    <property type="match status" value="1"/>
</dbReference>
<dbReference type="GO" id="GO:0004733">
    <property type="term" value="F:pyridoxamine phosphate oxidase activity"/>
    <property type="evidence" value="ECO:0007669"/>
    <property type="project" value="InterPro"/>
</dbReference>
<protein>
    <recommendedName>
        <fullName evidence="8">Pyridoxamine 5'-phosphate oxidase putative domain-containing protein</fullName>
    </recommendedName>
</protein>
<dbReference type="InterPro" id="IPR019576">
    <property type="entry name" value="Pyridoxamine_oxidase_dimer_C"/>
</dbReference>
<feature type="domain" description="Pyridoxamine 5'-phosphate oxidase N-terminal" evidence="5">
    <location>
        <begin position="33"/>
        <end position="155"/>
    </location>
</feature>
<dbReference type="NCBIfam" id="TIGR00558">
    <property type="entry name" value="pdxH"/>
    <property type="match status" value="1"/>
</dbReference>
<evidence type="ECO:0000256" key="3">
    <source>
        <dbReference type="ARBA" id="ARBA00022643"/>
    </source>
</evidence>
<dbReference type="NCBIfam" id="NF004231">
    <property type="entry name" value="PRK05679.1"/>
    <property type="match status" value="1"/>
</dbReference>
<evidence type="ECO:0008006" key="8">
    <source>
        <dbReference type="Google" id="ProtNLM"/>
    </source>
</evidence>
<dbReference type="HAMAP" id="MF_01629">
    <property type="entry name" value="PdxH"/>
    <property type="match status" value="1"/>
</dbReference>
<sequence length="210" mass="23677">VSNHEESNPLGLSAVFGDQAEPLPLFNFWYEEAGRSEPNDPSAFALATADASGKPNVRMLLLKGASEGGFAFYTNMNSRKAEELRENPHASMCFHWKHLRRQIRISGSVKPVSDAEADAYFASRDHDSRVGAWASLQSSSMACRAELQQRLAELQAKHPEGSAVPRPPHWSGWWLNPGQIEFWLHGDHRLHERLLYKKIGDGWERSILYP</sequence>
<reference evidence="7" key="1">
    <citation type="submission" date="2018-05" db="EMBL/GenBank/DDBJ databases">
        <authorList>
            <person name="Lanie J.A."/>
            <person name="Ng W.-L."/>
            <person name="Kazmierczak K.M."/>
            <person name="Andrzejewski T.M."/>
            <person name="Davidsen T.M."/>
            <person name="Wayne K.J."/>
            <person name="Tettelin H."/>
            <person name="Glass J.I."/>
            <person name="Rusch D."/>
            <person name="Podicherti R."/>
            <person name="Tsui H.-C.T."/>
            <person name="Winkler M.E."/>
        </authorList>
    </citation>
    <scope>NUCLEOTIDE SEQUENCE</scope>
</reference>
<organism evidence="7">
    <name type="scientific">marine metagenome</name>
    <dbReference type="NCBI Taxonomy" id="408172"/>
    <lineage>
        <taxon>unclassified sequences</taxon>
        <taxon>metagenomes</taxon>
        <taxon>ecological metagenomes</taxon>
    </lineage>
</organism>
<name>A0A381XD72_9ZZZZ</name>
<dbReference type="GO" id="GO:0008615">
    <property type="term" value="P:pyridoxine biosynthetic process"/>
    <property type="evidence" value="ECO:0007669"/>
    <property type="project" value="InterPro"/>
</dbReference>
<dbReference type="PANTHER" id="PTHR10851:SF0">
    <property type="entry name" value="PYRIDOXINE-5'-PHOSPHATE OXIDASE"/>
    <property type="match status" value="1"/>
</dbReference>
<gene>
    <name evidence="7" type="ORF">METZ01_LOCUS115404</name>
</gene>
<dbReference type="InterPro" id="IPR012349">
    <property type="entry name" value="Split_barrel_FMN-bd"/>
</dbReference>
<dbReference type="Pfam" id="PF10590">
    <property type="entry name" value="PNP_phzG_C"/>
    <property type="match status" value="1"/>
</dbReference>
<dbReference type="PIRSF" id="PIRSF000190">
    <property type="entry name" value="Pyd_amn-ph_oxd"/>
    <property type="match status" value="1"/>
</dbReference>
<keyword evidence="3" id="KW-0288">FMN</keyword>
<evidence type="ECO:0000256" key="4">
    <source>
        <dbReference type="ARBA" id="ARBA00023002"/>
    </source>
</evidence>
<dbReference type="EMBL" id="UINC01014711">
    <property type="protein sequence ID" value="SVA62550.1"/>
    <property type="molecule type" value="Genomic_DNA"/>
</dbReference>
<dbReference type="GO" id="GO:0010181">
    <property type="term" value="F:FMN binding"/>
    <property type="evidence" value="ECO:0007669"/>
    <property type="project" value="InterPro"/>
</dbReference>
<dbReference type="AlphaFoldDB" id="A0A381XD72"/>
<accession>A0A381XD72</accession>
<evidence type="ECO:0000313" key="7">
    <source>
        <dbReference type="EMBL" id="SVA62550.1"/>
    </source>
</evidence>
<keyword evidence="2" id="KW-0285">Flavoprotein</keyword>
<comment type="cofactor">
    <cofactor evidence="1">
        <name>FMN</name>
        <dbReference type="ChEBI" id="CHEBI:58210"/>
    </cofactor>
</comment>
<dbReference type="Gene3D" id="2.30.110.10">
    <property type="entry name" value="Electron Transport, Fmn-binding Protein, Chain A"/>
    <property type="match status" value="1"/>
</dbReference>
<evidence type="ECO:0000259" key="5">
    <source>
        <dbReference type="Pfam" id="PF01243"/>
    </source>
</evidence>
<evidence type="ECO:0000256" key="1">
    <source>
        <dbReference type="ARBA" id="ARBA00001917"/>
    </source>
</evidence>